<sequence length="112" mass="11973">MAVSVRNLEDAVVLDLSGRFDATAKQDVQRAIDQAIDTGTLHLILNLAGVPIVDSAGLGLLAVNHHKFKEKGGRLSLINPQPEVRLILDMVAIPKLIPSYNSIEEALAPSIA</sequence>
<keyword evidence="5" id="KW-1185">Reference proteome</keyword>
<evidence type="ECO:0000259" key="3">
    <source>
        <dbReference type="PROSITE" id="PS50801"/>
    </source>
</evidence>
<accession>A0ABU3KAJ9</accession>
<evidence type="ECO:0000313" key="5">
    <source>
        <dbReference type="Proteomes" id="UP001250932"/>
    </source>
</evidence>
<organism evidence="4 5">
    <name type="scientific">Candidatus Nitronereus thalassa</name>
    <dbReference type="NCBI Taxonomy" id="3020898"/>
    <lineage>
        <taxon>Bacteria</taxon>
        <taxon>Pseudomonadati</taxon>
        <taxon>Nitrospirota</taxon>
        <taxon>Nitrospiria</taxon>
        <taxon>Nitrospirales</taxon>
        <taxon>Nitrospiraceae</taxon>
        <taxon>Candidatus Nitronereus</taxon>
    </lineage>
</organism>
<dbReference type="SUPFAM" id="SSF52091">
    <property type="entry name" value="SpoIIaa-like"/>
    <property type="match status" value="1"/>
</dbReference>
<evidence type="ECO:0000256" key="1">
    <source>
        <dbReference type="ARBA" id="ARBA00009013"/>
    </source>
</evidence>
<dbReference type="CDD" id="cd07043">
    <property type="entry name" value="STAS_anti-anti-sigma_factors"/>
    <property type="match status" value="1"/>
</dbReference>
<gene>
    <name evidence="4" type="ORF">PPG34_13880</name>
</gene>
<proteinExistence type="inferred from homology"/>
<reference evidence="4 5" key="1">
    <citation type="journal article" date="2023" name="ISME J.">
        <title>Cultivation and genomic characterization of novel and ubiquitous marine nitrite-oxidizing bacteria from the Nitrospirales.</title>
        <authorList>
            <person name="Mueller A.J."/>
            <person name="Daebeler A."/>
            <person name="Herbold C.W."/>
            <person name="Kirkegaard R.H."/>
            <person name="Daims H."/>
        </authorList>
    </citation>
    <scope>NUCLEOTIDE SEQUENCE [LARGE SCALE GENOMIC DNA]</scope>
    <source>
        <strain evidence="4 5">EB</strain>
    </source>
</reference>
<dbReference type="InterPro" id="IPR036513">
    <property type="entry name" value="STAS_dom_sf"/>
</dbReference>
<dbReference type="NCBIfam" id="TIGR00377">
    <property type="entry name" value="ant_ant_sig"/>
    <property type="match status" value="1"/>
</dbReference>
<dbReference type="Gene3D" id="3.30.750.24">
    <property type="entry name" value="STAS domain"/>
    <property type="match status" value="1"/>
</dbReference>
<comment type="similarity">
    <text evidence="1 2">Belongs to the anti-sigma-factor antagonist family.</text>
</comment>
<feature type="domain" description="STAS" evidence="3">
    <location>
        <begin position="1"/>
        <end position="110"/>
    </location>
</feature>
<dbReference type="InterPro" id="IPR003658">
    <property type="entry name" value="Anti-sigma_ant"/>
</dbReference>
<dbReference type="PROSITE" id="PS50801">
    <property type="entry name" value="STAS"/>
    <property type="match status" value="1"/>
</dbReference>
<dbReference type="RefSeq" id="WP_313834010.1">
    <property type="nucleotide sequence ID" value="NZ_JAQOUE010000001.1"/>
</dbReference>
<dbReference type="Proteomes" id="UP001250932">
    <property type="component" value="Unassembled WGS sequence"/>
</dbReference>
<evidence type="ECO:0000313" key="4">
    <source>
        <dbReference type="EMBL" id="MDT7043443.1"/>
    </source>
</evidence>
<dbReference type="EMBL" id="JAQOUE010000001">
    <property type="protein sequence ID" value="MDT7043443.1"/>
    <property type="molecule type" value="Genomic_DNA"/>
</dbReference>
<protein>
    <recommendedName>
        <fullName evidence="2">Anti-sigma factor antagonist</fullName>
    </recommendedName>
</protein>
<dbReference type="PANTHER" id="PTHR33495:SF2">
    <property type="entry name" value="ANTI-SIGMA FACTOR ANTAGONIST TM_1081-RELATED"/>
    <property type="match status" value="1"/>
</dbReference>
<name>A0ABU3KAJ9_9BACT</name>
<dbReference type="PANTHER" id="PTHR33495">
    <property type="entry name" value="ANTI-SIGMA FACTOR ANTAGONIST TM_1081-RELATED-RELATED"/>
    <property type="match status" value="1"/>
</dbReference>
<dbReference type="InterPro" id="IPR002645">
    <property type="entry name" value="STAS_dom"/>
</dbReference>
<comment type="caution">
    <text evidence="4">The sequence shown here is derived from an EMBL/GenBank/DDBJ whole genome shotgun (WGS) entry which is preliminary data.</text>
</comment>
<dbReference type="Pfam" id="PF01740">
    <property type="entry name" value="STAS"/>
    <property type="match status" value="1"/>
</dbReference>
<evidence type="ECO:0000256" key="2">
    <source>
        <dbReference type="RuleBase" id="RU003749"/>
    </source>
</evidence>